<dbReference type="InterPro" id="IPR019787">
    <property type="entry name" value="Znf_PHD-finger"/>
</dbReference>
<keyword evidence="1" id="KW-0479">Metal-binding</keyword>
<sequence>MLIKQDQTTSSSANACGNCGAEERRLLHHVRHRGIFRRLCTTCVLRLHPQSFCPTCFQGYPPSPPHDSVITCFKCYSSSHSYCVSAPASPSKNYICPLCINPNSPIFNLKKATEANVRIGGGEGLDVSVNSEVYRVIDKTAAKILLAAAKIAATSMSKAAVAARAEAERRAKEAAFTRKRAKEALEHVAHLVVREKVRKKEAALLISPEVSGPSGGENMAHLGGGGDGSGGNVGHLGRGIVQVTRENYPNINNSNSAISENVDSGVRPVVVVEEKTNLTGNVDRVDNSSQVLAALNAVELRENEKMGGIKALDEVSGKLPNDNCEPMDVDNNRGMRVSSGSNDGESFVDKNSVGGSETSTDLGSAAEDHNMHGEKIEEVIEGMVLVPQVEDQMHHKENNEGHHNNGTQQ</sequence>
<dbReference type="PANTHER" id="PTHR34451:SF7">
    <property type="entry name" value="PHD FINGER FAMILY PROTEIN"/>
    <property type="match status" value="1"/>
</dbReference>
<dbReference type="EMBL" id="JBFOLK010000278">
    <property type="protein sequence ID" value="KAL2454778.1"/>
    <property type="molecule type" value="Genomic_DNA"/>
</dbReference>
<reference evidence="8" key="1">
    <citation type="submission" date="2024-07" db="EMBL/GenBank/DDBJ databases">
        <title>Two chromosome-level genome assemblies of Korean endemic species Abeliophyllum distichum and Forsythia ovata (Oleaceae).</title>
        <authorList>
            <person name="Mun J.H."/>
        </authorList>
    </citation>
    <scope>NUCLEOTIDE SEQUENCE</scope>
    <source>
        <strain evidence="8">KNKB198505000391</strain>
        <tissue evidence="8">Leaf</tissue>
    </source>
</reference>
<evidence type="ECO:0000313" key="8">
    <source>
        <dbReference type="EMBL" id="KAL2511776.1"/>
    </source>
</evidence>
<feature type="region of interest" description="Disordered" evidence="5">
    <location>
        <begin position="320"/>
        <end position="368"/>
    </location>
</feature>
<dbReference type="CDD" id="cd15489">
    <property type="entry name" value="PHD_SF"/>
    <property type="match status" value="1"/>
</dbReference>
<dbReference type="GO" id="GO:0008270">
    <property type="term" value="F:zinc ion binding"/>
    <property type="evidence" value="ECO:0007669"/>
    <property type="project" value="UniProtKB-KW"/>
</dbReference>
<keyword evidence="2 4" id="KW-0863">Zinc-finger</keyword>
<evidence type="ECO:0000259" key="6">
    <source>
        <dbReference type="PROSITE" id="PS50016"/>
    </source>
</evidence>
<keyword evidence="3" id="KW-0862">Zinc</keyword>
<dbReference type="AlphaFoldDB" id="A0ABD1TGB7"/>
<evidence type="ECO:0000313" key="9">
    <source>
        <dbReference type="Proteomes" id="UP001604336"/>
    </source>
</evidence>
<evidence type="ECO:0000313" key="7">
    <source>
        <dbReference type="EMBL" id="KAL2454778.1"/>
    </source>
</evidence>
<organism evidence="8 9">
    <name type="scientific">Abeliophyllum distichum</name>
    <dbReference type="NCBI Taxonomy" id="126358"/>
    <lineage>
        <taxon>Eukaryota</taxon>
        <taxon>Viridiplantae</taxon>
        <taxon>Streptophyta</taxon>
        <taxon>Embryophyta</taxon>
        <taxon>Tracheophyta</taxon>
        <taxon>Spermatophyta</taxon>
        <taxon>Magnoliopsida</taxon>
        <taxon>eudicotyledons</taxon>
        <taxon>Gunneridae</taxon>
        <taxon>Pentapetalae</taxon>
        <taxon>asterids</taxon>
        <taxon>lamiids</taxon>
        <taxon>Lamiales</taxon>
        <taxon>Oleaceae</taxon>
        <taxon>Forsythieae</taxon>
        <taxon>Abeliophyllum</taxon>
    </lineage>
</organism>
<keyword evidence="9" id="KW-1185">Reference proteome</keyword>
<evidence type="ECO:0000256" key="3">
    <source>
        <dbReference type="ARBA" id="ARBA00022833"/>
    </source>
</evidence>
<comment type="caution">
    <text evidence="8">The sequence shown here is derived from an EMBL/GenBank/DDBJ whole genome shotgun (WGS) entry which is preliminary data.</text>
</comment>
<dbReference type="EMBL" id="JBFOLK010000005">
    <property type="protein sequence ID" value="KAL2511776.1"/>
    <property type="molecule type" value="Genomic_DNA"/>
</dbReference>
<accession>A0ABD1TGB7</accession>
<dbReference type="PROSITE" id="PS50016">
    <property type="entry name" value="ZF_PHD_2"/>
    <property type="match status" value="1"/>
</dbReference>
<feature type="domain" description="PHD-type" evidence="6">
    <location>
        <begin position="50"/>
        <end position="102"/>
    </location>
</feature>
<reference evidence="9" key="2">
    <citation type="submission" date="2024-07" db="EMBL/GenBank/DDBJ databases">
        <title>Two chromosome-level genome assemblies of Korean endemic species Abeliophyllum distichum and Forsythia ovata (Oleaceae).</title>
        <authorList>
            <person name="Jang H."/>
        </authorList>
    </citation>
    <scope>NUCLEOTIDE SEQUENCE [LARGE SCALE GENOMIC DNA]</scope>
</reference>
<dbReference type="SUPFAM" id="SSF57903">
    <property type="entry name" value="FYVE/PHD zinc finger"/>
    <property type="match status" value="1"/>
</dbReference>
<dbReference type="InterPro" id="IPR001965">
    <property type="entry name" value="Znf_PHD"/>
</dbReference>
<gene>
    <name evidence="8" type="ORF">Adt_17376</name>
    <name evidence="7" type="ORF">Adt_47724</name>
</gene>
<dbReference type="InterPro" id="IPR011011">
    <property type="entry name" value="Znf_FYVE_PHD"/>
</dbReference>
<evidence type="ECO:0000256" key="4">
    <source>
        <dbReference type="PROSITE-ProRule" id="PRU00146"/>
    </source>
</evidence>
<evidence type="ECO:0000256" key="2">
    <source>
        <dbReference type="ARBA" id="ARBA00022771"/>
    </source>
</evidence>
<dbReference type="PANTHER" id="PTHR34451">
    <property type="entry name" value="PHD FINGER FAMILY PROTEIN"/>
    <property type="match status" value="1"/>
</dbReference>
<protein>
    <submittedName>
        <fullName evidence="8">Zinc finger protein</fullName>
    </submittedName>
</protein>
<feature type="compositionally biased region" description="Polar residues" evidence="5">
    <location>
        <begin position="353"/>
        <end position="362"/>
    </location>
</feature>
<evidence type="ECO:0000256" key="1">
    <source>
        <dbReference type="ARBA" id="ARBA00022723"/>
    </source>
</evidence>
<name>A0ABD1TGB7_9LAMI</name>
<evidence type="ECO:0000256" key="5">
    <source>
        <dbReference type="SAM" id="MobiDB-lite"/>
    </source>
</evidence>
<proteinExistence type="predicted"/>
<dbReference type="Proteomes" id="UP001604336">
    <property type="component" value="Unassembled WGS sequence"/>
</dbReference>
<dbReference type="SMART" id="SM00249">
    <property type="entry name" value="PHD"/>
    <property type="match status" value="1"/>
</dbReference>